<organism evidence="3 4">
    <name type="scientific">Lacipirellula parvula</name>
    <dbReference type="NCBI Taxonomy" id="2650471"/>
    <lineage>
        <taxon>Bacteria</taxon>
        <taxon>Pseudomonadati</taxon>
        <taxon>Planctomycetota</taxon>
        <taxon>Planctomycetia</taxon>
        <taxon>Pirellulales</taxon>
        <taxon>Lacipirellulaceae</taxon>
        <taxon>Lacipirellula</taxon>
    </lineage>
</organism>
<feature type="domain" description="Double zinc ribbon" evidence="2">
    <location>
        <begin position="20"/>
        <end position="83"/>
    </location>
</feature>
<protein>
    <submittedName>
        <fullName evidence="3">Competence protein F</fullName>
    </submittedName>
</protein>
<dbReference type="EMBL" id="AP021861">
    <property type="protein sequence ID" value="BBO31892.1"/>
    <property type="molecule type" value="Genomic_DNA"/>
</dbReference>
<dbReference type="InterPro" id="IPR044005">
    <property type="entry name" value="DZR_2"/>
</dbReference>
<dbReference type="KEGG" id="lpav:PLANPX_1504"/>
<keyword evidence="4" id="KW-1185">Reference proteome</keyword>
<evidence type="ECO:0000313" key="4">
    <source>
        <dbReference type="Proteomes" id="UP000326837"/>
    </source>
</evidence>
<dbReference type="Pfam" id="PF18912">
    <property type="entry name" value="DZR_2"/>
    <property type="match status" value="1"/>
</dbReference>
<evidence type="ECO:0000256" key="1">
    <source>
        <dbReference type="ARBA" id="ARBA00008007"/>
    </source>
</evidence>
<dbReference type="CDD" id="cd06223">
    <property type="entry name" value="PRTases_typeI"/>
    <property type="match status" value="1"/>
</dbReference>
<dbReference type="Proteomes" id="UP000326837">
    <property type="component" value="Chromosome"/>
</dbReference>
<comment type="similarity">
    <text evidence="1">Belongs to the ComF/GntX family.</text>
</comment>
<dbReference type="AlphaFoldDB" id="A0A5K7X7Q7"/>
<name>A0A5K7X7Q7_9BACT</name>
<evidence type="ECO:0000259" key="2">
    <source>
        <dbReference type="Pfam" id="PF18912"/>
    </source>
</evidence>
<accession>A0A5K7X7Q7</accession>
<dbReference type="InterPro" id="IPR029057">
    <property type="entry name" value="PRTase-like"/>
</dbReference>
<evidence type="ECO:0000313" key="3">
    <source>
        <dbReference type="EMBL" id="BBO31892.1"/>
    </source>
</evidence>
<dbReference type="PANTHER" id="PTHR47505:SF1">
    <property type="entry name" value="DNA UTILIZATION PROTEIN YHGH"/>
    <property type="match status" value="1"/>
</dbReference>
<dbReference type="InterPro" id="IPR051910">
    <property type="entry name" value="ComF/GntX_DNA_util-trans"/>
</dbReference>
<dbReference type="RefSeq" id="WP_172991910.1">
    <property type="nucleotide sequence ID" value="NZ_AP021861.1"/>
</dbReference>
<dbReference type="InterPro" id="IPR000836">
    <property type="entry name" value="PRTase_dom"/>
</dbReference>
<sequence length="256" mass="28356">MSRALAPSRRWWSEAYRAGLDLLFPRRCVACNDDLLAHDADAASISICSPCQRKLELIDWPVCSRCAAPVPATGGVTLDCNHCRGDKLRFQRTLALGSYEGLLRQLVMRTKTDRNGVAANSLMELAWRRFESQLAELDIDIVTAVPMHRWKRWQRGVNGPLIMARRIAERLHVPCWGEMVRLVRNVPPQVGLSRPARFRNLAGEMVVGPSYHLGAARVLIVDDILTTGATCSEAARVLLRAGAAEVTVLVPARTPA</sequence>
<proteinExistence type="inferred from homology"/>
<gene>
    <name evidence="3" type="ORF">PLANPX_1504</name>
</gene>
<reference evidence="4" key="1">
    <citation type="submission" date="2019-10" db="EMBL/GenBank/DDBJ databases">
        <title>Lacipirellula parvula gen. nov., sp. nov., representing a lineage of planctomycetes widespread in freshwater anoxic habitats, and description of the family Lacipirellulaceae.</title>
        <authorList>
            <person name="Dedysh S.N."/>
            <person name="Kulichevskaya I.S."/>
            <person name="Beletsky A.V."/>
            <person name="Rakitin A.L."/>
            <person name="Mardanov A.V."/>
            <person name="Ivanova A.A."/>
            <person name="Saltykova V.X."/>
            <person name="Rijpstra W.I.C."/>
            <person name="Sinninghe Damste J.S."/>
            <person name="Ravin N.V."/>
        </authorList>
    </citation>
    <scope>NUCLEOTIDE SEQUENCE [LARGE SCALE GENOMIC DNA]</scope>
    <source>
        <strain evidence="4">PX69</strain>
    </source>
</reference>
<dbReference type="SUPFAM" id="SSF53271">
    <property type="entry name" value="PRTase-like"/>
    <property type="match status" value="1"/>
</dbReference>
<dbReference type="PANTHER" id="PTHR47505">
    <property type="entry name" value="DNA UTILIZATION PROTEIN YHGH"/>
    <property type="match status" value="1"/>
</dbReference>
<dbReference type="Gene3D" id="3.40.50.2020">
    <property type="match status" value="1"/>
</dbReference>